<dbReference type="Proteomes" id="UP000314294">
    <property type="component" value="Unassembled WGS sequence"/>
</dbReference>
<accession>A0A4Z2IQP9</accession>
<evidence type="ECO:0000313" key="2">
    <source>
        <dbReference type="EMBL" id="TNN80107.1"/>
    </source>
</evidence>
<dbReference type="AlphaFoldDB" id="A0A4Z2IQP9"/>
<comment type="caution">
    <text evidence="2">The sequence shown here is derived from an EMBL/GenBank/DDBJ whole genome shotgun (WGS) entry which is preliminary data.</text>
</comment>
<name>A0A4Z2IQP9_9TELE</name>
<feature type="region of interest" description="Disordered" evidence="1">
    <location>
        <begin position="1"/>
        <end position="31"/>
    </location>
</feature>
<dbReference type="EMBL" id="SRLO01000057">
    <property type="protein sequence ID" value="TNN80107.1"/>
    <property type="molecule type" value="Genomic_DNA"/>
</dbReference>
<proteinExistence type="predicted"/>
<reference evidence="2 3" key="1">
    <citation type="submission" date="2019-03" db="EMBL/GenBank/DDBJ databases">
        <title>First draft genome of Liparis tanakae, snailfish: a comprehensive survey of snailfish specific genes.</title>
        <authorList>
            <person name="Kim W."/>
            <person name="Song I."/>
            <person name="Jeong J.-H."/>
            <person name="Kim D."/>
            <person name="Kim S."/>
            <person name="Ryu S."/>
            <person name="Song J.Y."/>
            <person name="Lee S.K."/>
        </authorList>
    </citation>
    <scope>NUCLEOTIDE SEQUENCE [LARGE SCALE GENOMIC DNA]</scope>
    <source>
        <tissue evidence="2">Muscle</tissue>
    </source>
</reference>
<gene>
    <name evidence="2" type="ORF">EYF80_009618</name>
</gene>
<evidence type="ECO:0000256" key="1">
    <source>
        <dbReference type="SAM" id="MobiDB-lite"/>
    </source>
</evidence>
<sequence length="114" mass="13022">MQWFPKQNKRLEQQPTKPGAGTGSEHSDNVQRRACVCVSDAERKRGGGQLLCRLFYTEISHTSVDILEQRGNADRVRTSVINEMSMGNRQTLRERRQQADIMSTAAIITFVRRD</sequence>
<evidence type="ECO:0000313" key="3">
    <source>
        <dbReference type="Proteomes" id="UP000314294"/>
    </source>
</evidence>
<keyword evidence="3" id="KW-1185">Reference proteome</keyword>
<protein>
    <submittedName>
        <fullName evidence="2">Uncharacterized protein</fullName>
    </submittedName>
</protein>
<organism evidence="2 3">
    <name type="scientific">Liparis tanakae</name>
    <name type="common">Tanaka's snailfish</name>
    <dbReference type="NCBI Taxonomy" id="230148"/>
    <lineage>
        <taxon>Eukaryota</taxon>
        <taxon>Metazoa</taxon>
        <taxon>Chordata</taxon>
        <taxon>Craniata</taxon>
        <taxon>Vertebrata</taxon>
        <taxon>Euteleostomi</taxon>
        <taxon>Actinopterygii</taxon>
        <taxon>Neopterygii</taxon>
        <taxon>Teleostei</taxon>
        <taxon>Neoteleostei</taxon>
        <taxon>Acanthomorphata</taxon>
        <taxon>Eupercaria</taxon>
        <taxon>Perciformes</taxon>
        <taxon>Cottioidei</taxon>
        <taxon>Cottales</taxon>
        <taxon>Liparidae</taxon>
        <taxon>Liparis</taxon>
    </lineage>
</organism>